<dbReference type="CDD" id="cd01949">
    <property type="entry name" value="GGDEF"/>
    <property type="match status" value="1"/>
</dbReference>
<comment type="cofactor">
    <cofactor evidence="1">
        <name>Mg(2+)</name>
        <dbReference type="ChEBI" id="CHEBI:18420"/>
    </cofactor>
</comment>
<dbReference type="SMART" id="SM00091">
    <property type="entry name" value="PAS"/>
    <property type="match status" value="1"/>
</dbReference>
<evidence type="ECO:0000256" key="2">
    <source>
        <dbReference type="ARBA" id="ARBA00004533"/>
    </source>
</evidence>
<accession>A0A4V3D8E0</accession>
<dbReference type="InterPro" id="IPR001633">
    <property type="entry name" value="EAL_dom"/>
</dbReference>
<dbReference type="SUPFAM" id="SSF141868">
    <property type="entry name" value="EAL domain-like"/>
    <property type="match status" value="1"/>
</dbReference>
<dbReference type="InterPro" id="IPR029787">
    <property type="entry name" value="Nucleotide_cyclase"/>
</dbReference>
<dbReference type="SMART" id="SM00052">
    <property type="entry name" value="EAL"/>
    <property type="match status" value="1"/>
</dbReference>
<dbReference type="SUPFAM" id="SSF55073">
    <property type="entry name" value="Nucleotide cyclase"/>
    <property type="match status" value="1"/>
</dbReference>
<dbReference type="SUPFAM" id="SSF55785">
    <property type="entry name" value="PYP-like sensor domain (PAS domain)"/>
    <property type="match status" value="1"/>
</dbReference>
<comment type="subcellular location">
    <subcellularLocation>
        <location evidence="2">Cell inner membrane</location>
    </subcellularLocation>
</comment>
<feature type="domain" description="GGDEF" evidence="5">
    <location>
        <begin position="174"/>
        <end position="308"/>
    </location>
</feature>
<dbReference type="InterPro" id="IPR043128">
    <property type="entry name" value="Rev_trsase/Diguanyl_cyclase"/>
</dbReference>
<evidence type="ECO:0000259" key="3">
    <source>
        <dbReference type="PROSITE" id="PS50112"/>
    </source>
</evidence>
<dbReference type="Gene3D" id="3.30.450.20">
    <property type="entry name" value="PAS domain"/>
    <property type="match status" value="1"/>
</dbReference>
<comment type="caution">
    <text evidence="6">The sequence shown here is derived from an EMBL/GenBank/DDBJ whole genome shotgun (WGS) entry which is preliminary data.</text>
</comment>
<dbReference type="Gene3D" id="3.20.20.450">
    <property type="entry name" value="EAL domain"/>
    <property type="match status" value="1"/>
</dbReference>
<dbReference type="PANTHER" id="PTHR44757:SF4">
    <property type="entry name" value="DIGUANYLATE CYCLASE DGCE-RELATED"/>
    <property type="match status" value="1"/>
</dbReference>
<dbReference type="PROSITE" id="PS50887">
    <property type="entry name" value="GGDEF"/>
    <property type="match status" value="1"/>
</dbReference>
<dbReference type="NCBIfam" id="TIGR00229">
    <property type="entry name" value="sensory_box"/>
    <property type="match status" value="1"/>
</dbReference>
<dbReference type="InterPro" id="IPR052155">
    <property type="entry name" value="Biofilm_reg_signaling"/>
</dbReference>
<name>A0A4V3D8E0_9GAMM</name>
<dbReference type="Pfam" id="PF00563">
    <property type="entry name" value="EAL"/>
    <property type="match status" value="1"/>
</dbReference>
<evidence type="ECO:0000259" key="5">
    <source>
        <dbReference type="PROSITE" id="PS50887"/>
    </source>
</evidence>
<dbReference type="SMART" id="SM00267">
    <property type="entry name" value="GGDEF"/>
    <property type="match status" value="1"/>
</dbReference>
<dbReference type="EMBL" id="SNYM01000001">
    <property type="protein sequence ID" value="TDQ51217.1"/>
    <property type="molecule type" value="Genomic_DNA"/>
</dbReference>
<evidence type="ECO:0000313" key="7">
    <source>
        <dbReference type="Proteomes" id="UP000295375"/>
    </source>
</evidence>
<feature type="domain" description="PAS" evidence="3">
    <location>
        <begin position="15"/>
        <end position="77"/>
    </location>
</feature>
<evidence type="ECO:0000256" key="1">
    <source>
        <dbReference type="ARBA" id="ARBA00001946"/>
    </source>
</evidence>
<sequence length="564" mass="63816">MGREGKCRLSMNDNTLEILAAAITAIDEPVIIISARGQVRFVNAAARRLLGFVDIELPSDINELLPVVDENQREAIRISPRKLSDAEFLQRINEQAVILRHNGSEFPFEMRVTPLQVADGEAFMLCVHDLYHTRSLADTLHFHRSHDQLTGLCNRAEFERQVQEALNQAMQTHQSHLLVYIDIDQFKLINDSCGHVAGDELLRQLAELLRAGLTGEHDVLARLGGDEFGILLWQQTLTDAEPWLKQLITDVHDFEFSWADRAFPISISAGVSELKDDEISWAQALGQADAACYQAKENGGNRYVVFSGSDEQLAQRQTEMQWVSRIVQALQQDRFQLWAQRIQPIHHAVEQEHMEILVRMLDTDGSTIPPGLFLPAAERFNLVLMLDKWVISRTFDWLNRRQQQQLSPPHCSINLSGTSINQPQFHEFVANELKRSGINPRNICFEVTETAAIENLQKARLFIQQMQQLGCTFALDDFGSGMSSFAYLRTLPVNYLKIDGVFIKELPDNPIDLAMVKAINEVGKVMGMKTVAEFVENDRILTCLKSIGVDYAQGYGIEKPKPLQ</sequence>
<dbReference type="FunFam" id="3.30.70.270:FF:000001">
    <property type="entry name" value="Diguanylate cyclase domain protein"/>
    <property type="match status" value="1"/>
</dbReference>
<dbReference type="PANTHER" id="PTHR44757">
    <property type="entry name" value="DIGUANYLATE CYCLASE DGCP"/>
    <property type="match status" value="1"/>
</dbReference>
<dbReference type="PROSITE" id="PS50883">
    <property type="entry name" value="EAL"/>
    <property type="match status" value="1"/>
</dbReference>
<organism evidence="6 7">
    <name type="scientific">Permianibacter aggregans</name>
    <dbReference type="NCBI Taxonomy" id="1510150"/>
    <lineage>
        <taxon>Bacteria</taxon>
        <taxon>Pseudomonadati</taxon>
        <taxon>Pseudomonadota</taxon>
        <taxon>Gammaproteobacteria</taxon>
        <taxon>Pseudomonadales</taxon>
        <taxon>Pseudomonadaceae</taxon>
        <taxon>Permianibacter</taxon>
    </lineage>
</organism>
<dbReference type="CDD" id="cd00130">
    <property type="entry name" value="PAS"/>
    <property type="match status" value="1"/>
</dbReference>
<reference evidence="6 7" key="1">
    <citation type="submission" date="2019-03" db="EMBL/GenBank/DDBJ databases">
        <title>Genomic Encyclopedia of Type Strains, Phase IV (KMG-IV): sequencing the most valuable type-strain genomes for metagenomic binning, comparative biology and taxonomic classification.</title>
        <authorList>
            <person name="Goeker M."/>
        </authorList>
    </citation>
    <scope>NUCLEOTIDE SEQUENCE [LARGE SCALE GENOMIC DNA]</scope>
    <source>
        <strain evidence="6 7">DSM 103792</strain>
    </source>
</reference>
<dbReference type="InterPro" id="IPR035919">
    <property type="entry name" value="EAL_sf"/>
</dbReference>
<dbReference type="GO" id="GO:0003824">
    <property type="term" value="F:catalytic activity"/>
    <property type="evidence" value="ECO:0007669"/>
    <property type="project" value="UniProtKB-ARBA"/>
</dbReference>
<dbReference type="InterPro" id="IPR000014">
    <property type="entry name" value="PAS"/>
</dbReference>
<dbReference type="Pfam" id="PF13426">
    <property type="entry name" value="PAS_9"/>
    <property type="match status" value="1"/>
</dbReference>
<dbReference type="InterPro" id="IPR035965">
    <property type="entry name" value="PAS-like_dom_sf"/>
</dbReference>
<evidence type="ECO:0000259" key="4">
    <source>
        <dbReference type="PROSITE" id="PS50883"/>
    </source>
</evidence>
<keyword evidence="7" id="KW-1185">Reference proteome</keyword>
<dbReference type="Pfam" id="PF00990">
    <property type="entry name" value="GGDEF"/>
    <property type="match status" value="1"/>
</dbReference>
<protein>
    <submittedName>
        <fullName evidence="6">PAS domain S-box-containing protein/diguanylate cyclase (GGDEF)-like protein</fullName>
    </submittedName>
</protein>
<dbReference type="NCBIfam" id="TIGR00254">
    <property type="entry name" value="GGDEF"/>
    <property type="match status" value="1"/>
</dbReference>
<dbReference type="PROSITE" id="PS50112">
    <property type="entry name" value="PAS"/>
    <property type="match status" value="1"/>
</dbReference>
<dbReference type="Gene3D" id="3.30.70.270">
    <property type="match status" value="1"/>
</dbReference>
<dbReference type="CDD" id="cd01948">
    <property type="entry name" value="EAL"/>
    <property type="match status" value="1"/>
</dbReference>
<dbReference type="GO" id="GO:0005886">
    <property type="term" value="C:plasma membrane"/>
    <property type="evidence" value="ECO:0007669"/>
    <property type="project" value="UniProtKB-SubCell"/>
</dbReference>
<feature type="domain" description="EAL" evidence="4">
    <location>
        <begin position="319"/>
        <end position="564"/>
    </location>
</feature>
<evidence type="ECO:0000313" key="6">
    <source>
        <dbReference type="EMBL" id="TDQ51217.1"/>
    </source>
</evidence>
<proteinExistence type="predicted"/>
<dbReference type="AlphaFoldDB" id="A0A4V3D8E0"/>
<gene>
    <name evidence="6" type="ORF">EV696_101190</name>
</gene>
<dbReference type="InterPro" id="IPR000160">
    <property type="entry name" value="GGDEF_dom"/>
</dbReference>
<dbReference type="Proteomes" id="UP000295375">
    <property type="component" value="Unassembled WGS sequence"/>
</dbReference>